<comment type="caution">
    <text evidence="2">The sequence shown here is derived from an EMBL/GenBank/DDBJ whole genome shotgun (WGS) entry which is preliminary data.</text>
</comment>
<protein>
    <submittedName>
        <fullName evidence="2">Lanthionine biosynthesis protein</fullName>
    </submittedName>
</protein>
<accession>A0A5M3WTH2</accession>
<evidence type="ECO:0000313" key="2">
    <source>
        <dbReference type="EMBL" id="GES11970.1"/>
    </source>
</evidence>
<dbReference type="Proteomes" id="UP000331127">
    <property type="component" value="Unassembled WGS sequence"/>
</dbReference>
<feature type="domain" description="Lantibiotic dehydratase N-terminal" evidence="1">
    <location>
        <begin position="154"/>
        <end position="465"/>
    </location>
</feature>
<dbReference type="EMBL" id="BLAE01000034">
    <property type="protein sequence ID" value="GES11970.1"/>
    <property type="molecule type" value="Genomic_DNA"/>
</dbReference>
<keyword evidence="3" id="KW-1185">Reference proteome</keyword>
<dbReference type="AlphaFoldDB" id="A0A5M3WTH2"/>
<dbReference type="RefSeq" id="WP_155357322.1">
    <property type="nucleotide sequence ID" value="NZ_BAAAHL010000030.1"/>
</dbReference>
<feature type="domain" description="Lantibiotic dehydratase N-terminal" evidence="1">
    <location>
        <begin position="623"/>
        <end position="832"/>
    </location>
</feature>
<gene>
    <name evidence="2" type="ORF">Amac_055670</name>
</gene>
<organism evidence="2 3">
    <name type="scientific">Acrocarpospora macrocephala</name>
    <dbReference type="NCBI Taxonomy" id="150177"/>
    <lineage>
        <taxon>Bacteria</taxon>
        <taxon>Bacillati</taxon>
        <taxon>Actinomycetota</taxon>
        <taxon>Actinomycetes</taxon>
        <taxon>Streptosporangiales</taxon>
        <taxon>Streptosporangiaceae</taxon>
        <taxon>Acrocarpospora</taxon>
    </lineage>
</organism>
<proteinExistence type="predicted"/>
<evidence type="ECO:0000313" key="3">
    <source>
        <dbReference type="Proteomes" id="UP000331127"/>
    </source>
</evidence>
<dbReference type="Pfam" id="PF04738">
    <property type="entry name" value="Lant_dehydr_N"/>
    <property type="match status" value="2"/>
</dbReference>
<dbReference type="InterPro" id="IPR006827">
    <property type="entry name" value="Lant_deHydtase_N"/>
</dbReference>
<name>A0A5M3WTH2_9ACTN</name>
<evidence type="ECO:0000259" key="1">
    <source>
        <dbReference type="Pfam" id="PF04738"/>
    </source>
</evidence>
<dbReference type="OrthoDB" id="2442707at2"/>
<reference evidence="2 3" key="1">
    <citation type="submission" date="2019-10" db="EMBL/GenBank/DDBJ databases">
        <title>Whole genome shotgun sequence of Acrocarpospora macrocephala NBRC 16266.</title>
        <authorList>
            <person name="Ichikawa N."/>
            <person name="Kimura A."/>
            <person name="Kitahashi Y."/>
            <person name="Komaki H."/>
            <person name="Oguchi A."/>
        </authorList>
    </citation>
    <scope>NUCLEOTIDE SEQUENCE [LARGE SCALE GENOMIC DNA]</scope>
    <source>
        <strain evidence="2 3">NBRC 16266</strain>
    </source>
</reference>
<sequence>MTITESKRTEPVVDWHQPPAFLLRVGGLPFDAAVSLRSPRACAWAEEILDAERDLRLRAERISDTLGHAVARHRENQALRRDLVNIRRDVFNLRVPDATARDRVAATLDPPTRQEIDAWCAARNRYAALQEAGAALAGAEVAEGREVLRALAVDPTLRAGILLSSPSLDRYLPTYLNATPGPLGKRARRIERSLLEYLYRASAKTSPFSTLTTVTLGRIEPGAGQALRLDLGGGNQRSKVRLNIGILSQLSTLLLADQAMSADLPVLATAGWEVSGERIRYLRRRALAGRNDDEDAPMAMDTVRESLFYLPSGQLLAEVLDLVGDGPPRRLGEVADRVATGPERPRDEVERFLRHLIRVGLLVVPNLQIDIHDPDPFASYRAGMAALDRPWASELAERLDGVAATIRSYPSRGLAGRRAALDEIRDGLQDAQQRIAPAPPQVPRTLVYEDATLDRGQAVADRDVWRDRLQPDLEDLAQVFPLFNMMLPRRLVTKGFFRARYGTGARHDDFLTFAHEFQRDFFDSYSKGLMRWRGPAGSDRLRRQRNPLRMPEIDALDDAKRYLAEGVSDLHAALPPGAEELELPAGLLREAGARTPATPSLLEPWSFFLQLADRGPGEVPLAVLNRVYSGLTLLFSRFTHLFTDGSLDSTLRRTLLELQPKGAVFAELQGGYAASNLNLHSAVLPYELVCPGDRSRRDPEAQIPMEDLFLVDDREQDRLVLRSKRLGVEVIPVYLGFLMPMALPEVQQVLLNLSYTGMAMLDLWIGTQVPVPDRTIAGYPRIRYGNVVVQRRMWKMHPSYLPLREPRQPDHEWFLAWRRWQRDNGVPSRVFVNPYGGMPTSDAADADVDAGQPATRRRFGDYKPLYTDFESHFSLSLLDSVIRQADQRLIMTEMLPDENQLVARDGAARYVSELTMELAGVRRNR</sequence>